<evidence type="ECO:0000313" key="2">
    <source>
        <dbReference type="EMBL" id="KAK7538999.1"/>
    </source>
</evidence>
<feature type="region of interest" description="Disordered" evidence="1">
    <location>
        <begin position="113"/>
        <end position="149"/>
    </location>
</feature>
<reference evidence="2 3" key="1">
    <citation type="submission" date="2024-04" db="EMBL/GenBank/DDBJ databases">
        <title>Phyllosticta paracitricarpa is synonymous to the EU quarantine fungus P. citricarpa based on phylogenomic analyses.</title>
        <authorList>
            <consortium name="Lawrence Berkeley National Laboratory"/>
            <person name="Van Ingen-Buijs V.A."/>
            <person name="Van Westerhoven A.C."/>
            <person name="Haridas S."/>
            <person name="Skiadas P."/>
            <person name="Martin F."/>
            <person name="Groenewald J.Z."/>
            <person name="Crous P.W."/>
            <person name="Seidl M.F."/>
        </authorList>
    </citation>
    <scope>NUCLEOTIDE SEQUENCE [LARGE SCALE GENOMIC DNA]</scope>
    <source>
        <strain evidence="2 3">CBS 122670</strain>
    </source>
</reference>
<protein>
    <submittedName>
        <fullName evidence="2">Uncharacterized protein</fullName>
    </submittedName>
</protein>
<comment type="caution">
    <text evidence="2">The sequence shown here is derived from an EMBL/GenBank/DDBJ whole genome shotgun (WGS) entry which is preliminary data.</text>
</comment>
<evidence type="ECO:0000313" key="3">
    <source>
        <dbReference type="Proteomes" id="UP001365128"/>
    </source>
</evidence>
<accession>A0ABR1LWF8</accession>
<proteinExistence type="predicted"/>
<gene>
    <name evidence="2" type="ORF">IWX46DRAFT_583031</name>
</gene>
<feature type="compositionally biased region" description="Basic and acidic residues" evidence="1">
    <location>
        <begin position="128"/>
        <end position="138"/>
    </location>
</feature>
<feature type="compositionally biased region" description="Basic residues" evidence="1">
    <location>
        <begin position="57"/>
        <end position="67"/>
    </location>
</feature>
<organism evidence="2 3">
    <name type="scientific">Phyllosticta citricarpa</name>
    <dbReference type="NCBI Taxonomy" id="55181"/>
    <lineage>
        <taxon>Eukaryota</taxon>
        <taxon>Fungi</taxon>
        <taxon>Dikarya</taxon>
        <taxon>Ascomycota</taxon>
        <taxon>Pezizomycotina</taxon>
        <taxon>Dothideomycetes</taxon>
        <taxon>Dothideomycetes incertae sedis</taxon>
        <taxon>Botryosphaeriales</taxon>
        <taxon>Phyllostictaceae</taxon>
        <taxon>Phyllosticta</taxon>
    </lineage>
</organism>
<feature type="region of interest" description="Disordered" evidence="1">
    <location>
        <begin position="206"/>
        <end position="260"/>
    </location>
</feature>
<name>A0ABR1LWF8_9PEZI</name>
<feature type="compositionally biased region" description="Polar residues" evidence="1">
    <location>
        <begin position="250"/>
        <end position="260"/>
    </location>
</feature>
<keyword evidence="3" id="KW-1185">Reference proteome</keyword>
<feature type="region of interest" description="Disordered" evidence="1">
    <location>
        <begin position="55"/>
        <end position="78"/>
    </location>
</feature>
<evidence type="ECO:0000256" key="1">
    <source>
        <dbReference type="SAM" id="MobiDB-lite"/>
    </source>
</evidence>
<dbReference type="EMBL" id="JBBPDW010000029">
    <property type="protein sequence ID" value="KAK7538999.1"/>
    <property type="molecule type" value="Genomic_DNA"/>
</dbReference>
<sequence length="260" mass="29279">MAWHHGWSVGHFLLQENPTKSSRCDLDNLASHRSLLAIPGSHWKRPRAVFFSCSSPAHHHHHHHRRNNQTQQPPESKNEVGLNLSILCPPLRGPAQPSRPVAQWSNARTARYRRDGYAPANERQVVSESRRLLSDRRPAAGPSSPSYTTDGLTLYARHVGVVDSTRLDSTLRPSRLACRCLPPRPPAFPPATLPFVSMPIFSPPPLPSSSSCHHLTAPPRRQLTNHRLTSNTSRRRRKDNKPQDPHYSYHVTSHSSAEKL</sequence>
<dbReference type="Proteomes" id="UP001365128">
    <property type="component" value="Unassembled WGS sequence"/>
</dbReference>